<dbReference type="OrthoDB" id="10296114at2759"/>
<comment type="caution">
    <text evidence="1">The sequence shown here is derived from an EMBL/GenBank/DDBJ whole genome shotgun (WGS) entry which is preliminary data.</text>
</comment>
<organism evidence="1 2">
    <name type="scientific">Paragonimus heterotremus</name>
    <dbReference type="NCBI Taxonomy" id="100268"/>
    <lineage>
        <taxon>Eukaryota</taxon>
        <taxon>Metazoa</taxon>
        <taxon>Spiralia</taxon>
        <taxon>Lophotrochozoa</taxon>
        <taxon>Platyhelminthes</taxon>
        <taxon>Trematoda</taxon>
        <taxon>Digenea</taxon>
        <taxon>Plagiorchiida</taxon>
        <taxon>Troglotremata</taxon>
        <taxon>Troglotrematidae</taxon>
        <taxon>Paragonimus</taxon>
    </lineage>
</organism>
<sequence length="279" mass="32051">MLIMFAWDLTVPEFKIEVSEDILAGVENQWNRFLGHWGEYRGHTYDLCWRIPALLEKASASHYNALLTCTQLWGTPTVSDWTRVHLFFDSKLYTNSPVTPSCMSDLAGNLTSILNGGINHTLWRDVDVHGYRVSVEVMMDTNMDVEASIDEFGGCNEELFFKLQNDFKTDWVPNLNMLHPERPVVVQLNLGKFGSGPQLTQDNVSFDVYYHGTKIQNNCSFLQEIMYNVNRNRRQYIYTGTSAHIHAITRIKPIIPPVYDENTPVAVPSACPRNKYVHW</sequence>
<protein>
    <submittedName>
        <fullName evidence="1">Uncharacterized protein</fullName>
    </submittedName>
</protein>
<evidence type="ECO:0000313" key="2">
    <source>
        <dbReference type="Proteomes" id="UP000748531"/>
    </source>
</evidence>
<accession>A0A8J4WPM8</accession>
<evidence type="ECO:0000313" key="1">
    <source>
        <dbReference type="EMBL" id="KAF5398725.1"/>
    </source>
</evidence>
<gene>
    <name evidence="1" type="ORF">PHET_08088</name>
</gene>
<dbReference type="AlphaFoldDB" id="A0A8J4WPM8"/>
<reference evidence="1" key="1">
    <citation type="submission" date="2019-05" db="EMBL/GenBank/DDBJ databases">
        <title>Annotation for the trematode Paragonimus heterotremus.</title>
        <authorList>
            <person name="Choi Y.-J."/>
        </authorList>
    </citation>
    <scope>NUCLEOTIDE SEQUENCE</scope>
    <source>
        <strain evidence="1">LC</strain>
    </source>
</reference>
<proteinExistence type="predicted"/>
<keyword evidence="2" id="KW-1185">Reference proteome</keyword>
<dbReference type="EMBL" id="LUCH01004700">
    <property type="protein sequence ID" value="KAF5398725.1"/>
    <property type="molecule type" value="Genomic_DNA"/>
</dbReference>
<dbReference type="Proteomes" id="UP000748531">
    <property type="component" value="Unassembled WGS sequence"/>
</dbReference>
<name>A0A8J4WPM8_9TREM</name>